<proteinExistence type="predicted"/>
<reference evidence="2" key="1">
    <citation type="submission" date="2014-09" db="EMBL/GenBank/DDBJ databases">
        <authorList>
            <person name="Magalhaes I.L.F."/>
            <person name="Oliveira U."/>
            <person name="Santos F.R."/>
            <person name="Vidigal T.H.D.A."/>
            <person name="Brescovit A.D."/>
            <person name="Santos A.J."/>
        </authorList>
    </citation>
    <scope>NUCLEOTIDE SEQUENCE</scope>
    <source>
        <tissue evidence="2">Shoot tissue taken approximately 20 cm above the soil surface</tissue>
    </source>
</reference>
<accession>A0A0A8ZBD5</accession>
<evidence type="ECO:0000313" key="2">
    <source>
        <dbReference type="EMBL" id="JAD36724.1"/>
    </source>
</evidence>
<feature type="region of interest" description="Disordered" evidence="1">
    <location>
        <begin position="1"/>
        <end position="30"/>
    </location>
</feature>
<sequence>MQAWEADAARGRRGERRESTRRPSCGGERRTARACVAIELQRRSSMKPQECGRRQSSI</sequence>
<dbReference type="AlphaFoldDB" id="A0A0A8ZBD5"/>
<organism evidence="2">
    <name type="scientific">Arundo donax</name>
    <name type="common">Giant reed</name>
    <name type="synonym">Donax arundinaceus</name>
    <dbReference type="NCBI Taxonomy" id="35708"/>
    <lineage>
        <taxon>Eukaryota</taxon>
        <taxon>Viridiplantae</taxon>
        <taxon>Streptophyta</taxon>
        <taxon>Embryophyta</taxon>
        <taxon>Tracheophyta</taxon>
        <taxon>Spermatophyta</taxon>
        <taxon>Magnoliopsida</taxon>
        <taxon>Liliopsida</taxon>
        <taxon>Poales</taxon>
        <taxon>Poaceae</taxon>
        <taxon>PACMAD clade</taxon>
        <taxon>Arundinoideae</taxon>
        <taxon>Arundineae</taxon>
        <taxon>Arundo</taxon>
    </lineage>
</organism>
<name>A0A0A8ZBD5_ARUDO</name>
<dbReference type="EMBL" id="GBRH01261171">
    <property type="protein sequence ID" value="JAD36724.1"/>
    <property type="molecule type" value="Transcribed_RNA"/>
</dbReference>
<protein>
    <submittedName>
        <fullName evidence="2">Uncharacterized protein</fullName>
    </submittedName>
</protein>
<feature type="compositionally biased region" description="Basic and acidic residues" evidence="1">
    <location>
        <begin position="7"/>
        <end position="30"/>
    </location>
</feature>
<reference evidence="2" key="2">
    <citation type="journal article" date="2015" name="Data Brief">
        <title>Shoot transcriptome of the giant reed, Arundo donax.</title>
        <authorList>
            <person name="Barrero R.A."/>
            <person name="Guerrero F.D."/>
            <person name="Moolhuijzen P."/>
            <person name="Goolsby J.A."/>
            <person name="Tidwell J."/>
            <person name="Bellgard S.E."/>
            <person name="Bellgard M.I."/>
        </authorList>
    </citation>
    <scope>NUCLEOTIDE SEQUENCE</scope>
    <source>
        <tissue evidence="2">Shoot tissue taken approximately 20 cm above the soil surface</tissue>
    </source>
</reference>
<evidence type="ECO:0000256" key="1">
    <source>
        <dbReference type="SAM" id="MobiDB-lite"/>
    </source>
</evidence>